<dbReference type="SUPFAM" id="SSF88946">
    <property type="entry name" value="Sigma2 domain of RNA polymerase sigma factors"/>
    <property type="match status" value="1"/>
</dbReference>
<dbReference type="GeneID" id="59162303"/>
<dbReference type="InterPro" id="IPR039425">
    <property type="entry name" value="RNA_pol_sigma-70-like"/>
</dbReference>
<protein>
    <submittedName>
        <fullName evidence="8">SigE family RNA polymerase sigma factor</fullName>
    </submittedName>
</protein>
<dbReference type="GO" id="GO:0006352">
    <property type="term" value="P:DNA-templated transcription initiation"/>
    <property type="evidence" value="ECO:0007669"/>
    <property type="project" value="InterPro"/>
</dbReference>
<accession>A0A5P8FQ56</accession>
<gene>
    <name evidence="8" type="ORF">EEW87_014025</name>
</gene>
<evidence type="ECO:0000313" key="8">
    <source>
        <dbReference type="EMBL" id="QFQ31180.1"/>
    </source>
</evidence>
<evidence type="ECO:0000256" key="2">
    <source>
        <dbReference type="ARBA" id="ARBA00023015"/>
    </source>
</evidence>
<evidence type="ECO:0000256" key="1">
    <source>
        <dbReference type="ARBA" id="ARBA00010641"/>
    </source>
</evidence>
<dbReference type="InterPro" id="IPR007630">
    <property type="entry name" value="RNA_pol_sigma70_r4"/>
</dbReference>
<dbReference type="InterPro" id="IPR007627">
    <property type="entry name" value="RNA_pol_sigma70_r2"/>
</dbReference>
<keyword evidence="3" id="KW-0731">Sigma factor</keyword>
<evidence type="ECO:0000256" key="5">
    <source>
        <dbReference type="ARBA" id="ARBA00023163"/>
    </source>
</evidence>
<dbReference type="Gene3D" id="1.10.1740.10">
    <property type="match status" value="1"/>
</dbReference>
<dbReference type="NCBIfam" id="TIGR02937">
    <property type="entry name" value="sigma70-ECF"/>
    <property type="match status" value="1"/>
</dbReference>
<organism evidence="8 9">
    <name type="scientific">Janibacter melonis</name>
    <dbReference type="NCBI Taxonomy" id="262209"/>
    <lineage>
        <taxon>Bacteria</taxon>
        <taxon>Bacillati</taxon>
        <taxon>Actinomycetota</taxon>
        <taxon>Actinomycetes</taxon>
        <taxon>Micrococcales</taxon>
        <taxon>Intrasporangiaceae</taxon>
        <taxon>Janibacter</taxon>
    </lineage>
</organism>
<evidence type="ECO:0000313" key="9">
    <source>
        <dbReference type="Proteomes" id="UP000271708"/>
    </source>
</evidence>
<evidence type="ECO:0000259" key="7">
    <source>
        <dbReference type="Pfam" id="PF04545"/>
    </source>
</evidence>
<evidence type="ECO:0000256" key="3">
    <source>
        <dbReference type="ARBA" id="ARBA00023082"/>
    </source>
</evidence>
<comment type="similarity">
    <text evidence="1">Belongs to the sigma-70 factor family. ECF subfamily.</text>
</comment>
<dbReference type="CDD" id="cd06171">
    <property type="entry name" value="Sigma70_r4"/>
    <property type="match status" value="1"/>
</dbReference>
<dbReference type="EMBL" id="CP044548">
    <property type="protein sequence ID" value="QFQ31180.1"/>
    <property type="molecule type" value="Genomic_DNA"/>
</dbReference>
<sequence>MEQDQEAFTAFVRERSTALLRTAYLLTGDRADAEDLLQEALVALARHWRRVAREGNPEAYVRTALHTRAIDGWRRRSVRPRVVGEPSEHTPLEGDAYSEAAARLTLADALARLTPRQRAVLVLRFYEQHTEVETARVLGCSTSTVKSQTRHALARLRTLAPELAQTFDREEVRR</sequence>
<feature type="domain" description="RNA polymerase sigma-70 region 4" evidence="7">
    <location>
        <begin position="109"/>
        <end position="157"/>
    </location>
</feature>
<dbReference type="SUPFAM" id="SSF88659">
    <property type="entry name" value="Sigma3 and sigma4 domains of RNA polymerase sigma factors"/>
    <property type="match status" value="1"/>
</dbReference>
<dbReference type="Proteomes" id="UP000271708">
    <property type="component" value="Chromosome"/>
</dbReference>
<keyword evidence="5" id="KW-0804">Transcription</keyword>
<dbReference type="AlphaFoldDB" id="A0A5P8FQ56"/>
<dbReference type="InterPro" id="IPR014284">
    <property type="entry name" value="RNA_pol_sigma-70_dom"/>
</dbReference>
<feature type="domain" description="RNA polymerase sigma-70 region 2" evidence="6">
    <location>
        <begin position="12"/>
        <end position="77"/>
    </location>
</feature>
<dbReference type="NCBIfam" id="TIGR02983">
    <property type="entry name" value="SigE-fam_strep"/>
    <property type="match status" value="1"/>
</dbReference>
<dbReference type="PANTHER" id="PTHR43133">
    <property type="entry name" value="RNA POLYMERASE ECF-TYPE SIGMA FACTO"/>
    <property type="match status" value="1"/>
</dbReference>
<dbReference type="InterPro" id="IPR036388">
    <property type="entry name" value="WH-like_DNA-bd_sf"/>
</dbReference>
<dbReference type="InterPro" id="IPR014325">
    <property type="entry name" value="RNA_pol_sigma-E_actinobac"/>
</dbReference>
<dbReference type="InterPro" id="IPR013324">
    <property type="entry name" value="RNA_pol_sigma_r3/r4-like"/>
</dbReference>
<dbReference type="Gene3D" id="1.10.10.10">
    <property type="entry name" value="Winged helix-like DNA-binding domain superfamily/Winged helix DNA-binding domain"/>
    <property type="match status" value="1"/>
</dbReference>
<evidence type="ECO:0000256" key="4">
    <source>
        <dbReference type="ARBA" id="ARBA00023125"/>
    </source>
</evidence>
<dbReference type="RefSeq" id="WP_123093099.1">
    <property type="nucleotide sequence ID" value="NZ_BAAAKD010000029.1"/>
</dbReference>
<dbReference type="InterPro" id="IPR013325">
    <property type="entry name" value="RNA_pol_sigma_r2"/>
</dbReference>
<evidence type="ECO:0000259" key="6">
    <source>
        <dbReference type="Pfam" id="PF04542"/>
    </source>
</evidence>
<dbReference type="GO" id="GO:0016987">
    <property type="term" value="F:sigma factor activity"/>
    <property type="evidence" value="ECO:0007669"/>
    <property type="project" value="UniProtKB-KW"/>
</dbReference>
<dbReference type="Pfam" id="PF04542">
    <property type="entry name" value="Sigma70_r2"/>
    <property type="match status" value="1"/>
</dbReference>
<dbReference type="OrthoDB" id="3688906at2"/>
<dbReference type="KEGG" id="jme:EEW87_014025"/>
<dbReference type="Pfam" id="PF04545">
    <property type="entry name" value="Sigma70_r4"/>
    <property type="match status" value="1"/>
</dbReference>
<name>A0A5P8FQ56_9MICO</name>
<proteinExistence type="inferred from homology"/>
<keyword evidence="2" id="KW-0805">Transcription regulation</keyword>
<reference evidence="8 9" key="1">
    <citation type="submission" date="2019-09" db="EMBL/GenBank/DDBJ databases">
        <title>Complete Genome Sequence of Janibacter melonis M714 with both human health impact and industrial applications.</title>
        <authorList>
            <person name="Jin M."/>
            <person name="Zhao Q.R."/>
        </authorList>
    </citation>
    <scope>NUCLEOTIDE SEQUENCE [LARGE SCALE GENOMIC DNA]</scope>
    <source>
        <strain evidence="8 9">M714</strain>
    </source>
</reference>
<dbReference type="GO" id="GO:0003677">
    <property type="term" value="F:DNA binding"/>
    <property type="evidence" value="ECO:0007669"/>
    <property type="project" value="UniProtKB-KW"/>
</dbReference>
<dbReference type="PANTHER" id="PTHR43133:SF50">
    <property type="entry name" value="ECF RNA POLYMERASE SIGMA FACTOR SIGM"/>
    <property type="match status" value="1"/>
</dbReference>
<keyword evidence="4" id="KW-0238">DNA-binding</keyword>